<dbReference type="GO" id="GO:0003729">
    <property type="term" value="F:mRNA binding"/>
    <property type="evidence" value="ECO:0007669"/>
    <property type="project" value="InterPro"/>
</dbReference>
<dbReference type="GeneID" id="28739488"/>
<evidence type="ECO:0008006" key="4">
    <source>
        <dbReference type="Google" id="ProtNLM"/>
    </source>
</evidence>
<feature type="compositionally biased region" description="Basic and acidic residues" evidence="1">
    <location>
        <begin position="372"/>
        <end position="387"/>
    </location>
</feature>
<organism evidence="2 3">
    <name type="scientific">Cyphellophora attinorum</name>
    <dbReference type="NCBI Taxonomy" id="1664694"/>
    <lineage>
        <taxon>Eukaryota</taxon>
        <taxon>Fungi</taxon>
        <taxon>Dikarya</taxon>
        <taxon>Ascomycota</taxon>
        <taxon>Pezizomycotina</taxon>
        <taxon>Eurotiomycetes</taxon>
        <taxon>Chaetothyriomycetidae</taxon>
        <taxon>Chaetothyriales</taxon>
        <taxon>Cyphellophoraceae</taxon>
        <taxon>Cyphellophora</taxon>
    </lineage>
</organism>
<dbReference type="GO" id="GO:0000340">
    <property type="term" value="F:RNA 7-methylguanosine cap binding"/>
    <property type="evidence" value="ECO:0007669"/>
    <property type="project" value="InterPro"/>
</dbReference>
<evidence type="ECO:0000256" key="1">
    <source>
        <dbReference type="SAM" id="MobiDB-lite"/>
    </source>
</evidence>
<protein>
    <recommendedName>
        <fullName evidence="4">Nuclear cap-binding protein subunit 3</fullName>
    </recommendedName>
</protein>
<feature type="compositionally biased region" description="Basic and acidic residues" evidence="1">
    <location>
        <begin position="281"/>
        <end position="305"/>
    </location>
</feature>
<dbReference type="OrthoDB" id="422106at2759"/>
<proteinExistence type="predicted"/>
<dbReference type="AlphaFoldDB" id="A0A0N1NW58"/>
<evidence type="ECO:0000313" key="3">
    <source>
        <dbReference type="Proteomes" id="UP000038010"/>
    </source>
</evidence>
<dbReference type="Pfam" id="PF10309">
    <property type="entry name" value="NCBP3"/>
    <property type="match status" value="1"/>
</dbReference>
<dbReference type="PANTHER" id="PTHR16291:SF0">
    <property type="entry name" value="NUCLEAR CAP-BINDING PROTEIN SUBUNIT 3"/>
    <property type="match status" value="1"/>
</dbReference>
<dbReference type="InterPro" id="IPR019416">
    <property type="entry name" value="NCBP3"/>
</dbReference>
<sequence length="468" mass="52802">MALTMSSTAAMDDIMDIDIDVDLGEEGTAMNEEFELEEGEEPSFQPSNAPVTESTTNVIPAIYTEDPMLEPQWDRVHIRGLDDMHTTEIEAFIHDNFPEAEVRVQWIDDTSANIVFKSKELAREGLSKLTMNPITIDEIIALPLELRTAKALSTRPSSMLTVRIAQVGDRKKKNAREASRYYLMNPDQDPGERMRGEFANNRPRRRDIGEYERRRFDDREHRRRRRGNDDTMNDFAASMYDDAPEPNARGRDLFAGRSRRRSASPGQRNSDEIELSDSEDDGRLKKSKGYRDRSDRLPPYTKRDPAPFPRTNSGKELFGVSDRPDGGLHSDRMDTAKPAESREANVQAAKRMRDHLMSAAQTSPRAGHRRSRAMDAKNAEDLSERFARKSSLSMDSTKSGPVELFPSNGLSIKGSAGQGSGGLSIKGRAEVKELFPDRYSANKNAGVELFDQPIRERRVRRTAGDLFD</sequence>
<name>A0A0N1NW58_9EURO</name>
<feature type="region of interest" description="Disordered" evidence="1">
    <location>
        <begin position="359"/>
        <end position="402"/>
    </location>
</feature>
<evidence type="ECO:0000313" key="2">
    <source>
        <dbReference type="EMBL" id="KPI36236.1"/>
    </source>
</evidence>
<keyword evidence="3" id="KW-1185">Reference proteome</keyword>
<dbReference type="GO" id="GO:0005634">
    <property type="term" value="C:nucleus"/>
    <property type="evidence" value="ECO:0007669"/>
    <property type="project" value="TreeGrafter"/>
</dbReference>
<dbReference type="RefSeq" id="XP_017996199.1">
    <property type="nucleotide sequence ID" value="XM_018147608.1"/>
</dbReference>
<accession>A0A0N1NW58</accession>
<dbReference type="PANTHER" id="PTHR16291">
    <property type="entry name" value="NUCLEAR CAP-BINDING PROTEIN SUBUNIT 3"/>
    <property type="match status" value="1"/>
</dbReference>
<feature type="region of interest" description="Disordered" evidence="1">
    <location>
        <begin position="176"/>
        <end position="346"/>
    </location>
</feature>
<comment type="caution">
    <text evidence="2">The sequence shown here is derived from an EMBL/GenBank/DDBJ whole genome shotgun (WGS) entry which is preliminary data.</text>
</comment>
<dbReference type="VEuPathDB" id="FungiDB:AB675_7253"/>
<feature type="compositionally biased region" description="Basic and acidic residues" evidence="1">
    <location>
        <begin position="322"/>
        <end position="343"/>
    </location>
</feature>
<dbReference type="Proteomes" id="UP000038010">
    <property type="component" value="Unassembled WGS sequence"/>
</dbReference>
<reference evidence="2 3" key="1">
    <citation type="submission" date="2015-06" db="EMBL/GenBank/DDBJ databases">
        <title>Draft genome of the ant-associated black yeast Phialophora attae CBS 131958.</title>
        <authorList>
            <person name="Moreno L.F."/>
            <person name="Stielow B.J."/>
            <person name="de Hoog S."/>
            <person name="Vicente V.A."/>
            <person name="Weiss V.A."/>
            <person name="de Vries M."/>
            <person name="Cruz L.M."/>
            <person name="Souza E.M."/>
        </authorList>
    </citation>
    <scope>NUCLEOTIDE SEQUENCE [LARGE SCALE GENOMIC DNA]</scope>
    <source>
        <strain evidence="2 3">CBS 131958</strain>
    </source>
</reference>
<gene>
    <name evidence="2" type="ORF">AB675_7253</name>
</gene>
<feature type="compositionally biased region" description="Polar residues" evidence="1">
    <location>
        <begin position="390"/>
        <end position="399"/>
    </location>
</feature>
<feature type="compositionally biased region" description="Basic and acidic residues" evidence="1">
    <location>
        <begin position="206"/>
        <end position="220"/>
    </location>
</feature>
<dbReference type="EMBL" id="LFJN01000032">
    <property type="protein sequence ID" value="KPI36236.1"/>
    <property type="molecule type" value="Genomic_DNA"/>
</dbReference>